<dbReference type="EMBL" id="LN679282">
    <property type="protein sequence ID" value="CEL54829.1"/>
    <property type="molecule type" value="Genomic_DNA"/>
</dbReference>
<name>A0A0B7FD23_THACB</name>
<organism evidence="1 2">
    <name type="scientific">Thanatephorus cucumeris (strain AG1-IB / isolate 7/3/14)</name>
    <name type="common">Lettuce bottom rot fungus</name>
    <name type="synonym">Rhizoctonia solani</name>
    <dbReference type="NCBI Taxonomy" id="1108050"/>
    <lineage>
        <taxon>Eukaryota</taxon>
        <taxon>Fungi</taxon>
        <taxon>Dikarya</taxon>
        <taxon>Basidiomycota</taxon>
        <taxon>Agaricomycotina</taxon>
        <taxon>Agaricomycetes</taxon>
        <taxon>Cantharellales</taxon>
        <taxon>Ceratobasidiaceae</taxon>
        <taxon>Rhizoctonia</taxon>
        <taxon>Rhizoctonia solani AG-1</taxon>
    </lineage>
</organism>
<reference evidence="1 2" key="1">
    <citation type="submission" date="2014-11" db="EMBL/GenBank/DDBJ databases">
        <authorList>
            <person name="Wibberg Daniel"/>
        </authorList>
    </citation>
    <scope>NUCLEOTIDE SEQUENCE [LARGE SCALE GENOMIC DNA]</scope>
    <source>
        <strain evidence="1">Rhizoctonia solani AG1-IB 7/3/14</strain>
    </source>
</reference>
<gene>
    <name evidence="1" type="ORF">RSOLAG1IB_11774</name>
</gene>
<accession>A0A0B7FD23</accession>
<evidence type="ECO:0000313" key="2">
    <source>
        <dbReference type="Proteomes" id="UP000059188"/>
    </source>
</evidence>
<protein>
    <submittedName>
        <fullName evidence="1">Uncharacterized protein</fullName>
    </submittedName>
</protein>
<dbReference type="AlphaFoldDB" id="A0A0B7FD23"/>
<proteinExistence type="predicted"/>
<sequence length="66" mass="7451">MFAVTARFLVSAPLQKPDLLGSAQERAERHGALPNLVEPLELHSIISKLMFDLKQESIEHNLSQKR</sequence>
<evidence type="ECO:0000313" key="1">
    <source>
        <dbReference type="EMBL" id="CEL54829.1"/>
    </source>
</evidence>
<keyword evidence="2" id="KW-1185">Reference proteome</keyword>
<dbReference type="Proteomes" id="UP000059188">
    <property type="component" value="Unassembled WGS sequence"/>
</dbReference>